<gene>
    <name evidence="2" type="ORF">E9232_001405</name>
</gene>
<name>A0ABU1JJW6_9PROT</name>
<dbReference type="PANTHER" id="PTHR48079">
    <property type="entry name" value="PROTEIN YEEZ"/>
    <property type="match status" value="1"/>
</dbReference>
<protein>
    <submittedName>
        <fullName evidence="2">Nucleoside-diphosphate-sugar epimerase</fullName>
    </submittedName>
</protein>
<dbReference type="Proteomes" id="UP001262410">
    <property type="component" value="Unassembled WGS sequence"/>
</dbReference>
<dbReference type="Pfam" id="PF01370">
    <property type="entry name" value="Epimerase"/>
    <property type="match status" value="1"/>
</dbReference>
<reference evidence="2 3" key="1">
    <citation type="submission" date="2023-07" db="EMBL/GenBank/DDBJ databases">
        <title>Sorghum-associated microbial communities from plants grown in Nebraska, USA.</title>
        <authorList>
            <person name="Schachtman D."/>
        </authorList>
    </citation>
    <scope>NUCLEOTIDE SEQUENCE [LARGE SCALE GENOMIC DNA]</scope>
    <source>
        <strain evidence="2 3">584</strain>
    </source>
</reference>
<dbReference type="Gene3D" id="3.40.50.720">
    <property type="entry name" value="NAD(P)-binding Rossmann-like Domain"/>
    <property type="match status" value="1"/>
</dbReference>
<dbReference type="PANTHER" id="PTHR48079:SF6">
    <property type="entry name" value="NAD(P)-BINDING DOMAIN-CONTAINING PROTEIN-RELATED"/>
    <property type="match status" value="1"/>
</dbReference>
<accession>A0ABU1JJW6</accession>
<proteinExistence type="predicted"/>
<evidence type="ECO:0000259" key="1">
    <source>
        <dbReference type="Pfam" id="PF01370"/>
    </source>
</evidence>
<sequence>MTIFLTGASGFIGGAIAAKLIVAGHGIRGLVRTPEKAAQLQALGIEPVLGDLSDTALLAREARAADGVVNAASSDDRPAVEAFLDALAGTGKPFLHTSGSSIVADEARGDWASDRTYDEDTPIDPLPGKSARVAIDRLVTDAAGRGVRSVVLCNTLIYGTGPGLHADSVQIPTLVAQARQSGIVRHVGRGLNIWSNVHVEDVAELYALALDRAPAGAFYFVENGEASFAQATAAIAHRLGLGAPQDWPIDDAVAALGFGKAVYSLGSNSRVHGKRARSELGWAPKHASLTEWIEREMPVA</sequence>
<keyword evidence="3" id="KW-1185">Reference proteome</keyword>
<evidence type="ECO:0000313" key="3">
    <source>
        <dbReference type="Proteomes" id="UP001262410"/>
    </source>
</evidence>
<dbReference type="InterPro" id="IPR036291">
    <property type="entry name" value="NAD(P)-bd_dom_sf"/>
</dbReference>
<organism evidence="2 3">
    <name type="scientific">Inquilinus ginsengisoli</name>
    <dbReference type="NCBI Taxonomy" id="363840"/>
    <lineage>
        <taxon>Bacteria</taxon>
        <taxon>Pseudomonadati</taxon>
        <taxon>Pseudomonadota</taxon>
        <taxon>Alphaproteobacteria</taxon>
        <taxon>Rhodospirillales</taxon>
        <taxon>Rhodospirillaceae</taxon>
        <taxon>Inquilinus</taxon>
    </lineage>
</organism>
<comment type="caution">
    <text evidence="2">The sequence shown here is derived from an EMBL/GenBank/DDBJ whole genome shotgun (WGS) entry which is preliminary data.</text>
</comment>
<feature type="domain" description="NAD-dependent epimerase/dehydratase" evidence="1">
    <location>
        <begin position="3"/>
        <end position="212"/>
    </location>
</feature>
<dbReference type="EMBL" id="JAVDPW010000002">
    <property type="protein sequence ID" value="MDR6288898.1"/>
    <property type="molecule type" value="Genomic_DNA"/>
</dbReference>
<dbReference type="InterPro" id="IPR051783">
    <property type="entry name" value="NAD(P)-dependent_oxidoreduct"/>
</dbReference>
<evidence type="ECO:0000313" key="2">
    <source>
        <dbReference type="EMBL" id="MDR6288898.1"/>
    </source>
</evidence>
<dbReference type="RefSeq" id="WP_309792987.1">
    <property type="nucleotide sequence ID" value="NZ_JAVDPW010000002.1"/>
</dbReference>
<dbReference type="InterPro" id="IPR001509">
    <property type="entry name" value="Epimerase_deHydtase"/>
</dbReference>
<dbReference type="SUPFAM" id="SSF51735">
    <property type="entry name" value="NAD(P)-binding Rossmann-fold domains"/>
    <property type="match status" value="1"/>
</dbReference>